<sequence>MLISFGFAWAGMAGAWLLGFSLTNPLVQLPFGFAPALAAFVVRRWVTREGFADAGLALRLRQAWRHYLAAWLGPFALVVVMLATAAACGLWQPAWPTAGEWAFVGVLVLIVPLLTPVYWGEEFGWTSYLRLRLVPDRPVAATLATGLIWAVWHYPLAFFGYIEFGNVVVGLAVWTVSFLCQEVILGWLRISSGTVWPASLAHAGNNMVLALLTGAVLGEHLDATTTTVVMTVPLALAAGWIVLTGRLHDRVG</sequence>
<evidence type="ECO:0000259" key="2">
    <source>
        <dbReference type="Pfam" id="PF02517"/>
    </source>
</evidence>
<keyword evidence="3" id="KW-0645">Protease</keyword>
<dbReference type="GO" id="GO:0080120">
    <property type="term" value="P:CAAX-box protein maturation"/>
    <property type="evidence" value="ECO:0007669"/>
    <property type="project" value="UniProtKB-ARBA"/>
</dbReference>
<evidence type="ECO:0000313" key="4">
    <source>
        <dbReference type="Proteomes" id="UP000006281"/>
    </source>
</evidence>
<keyword evidence="1" id="KW-1133">Transmembrane helix</keyword>
<reference evidence="3 4" key="1">
    <citation type="journal article" date="2012" name="BMC Genomics">
        <title>Complete genome sequence of Saccharothrix espanaensis DSM 44229T and comparison to the other completely sequenced Pseudonocardiaceae.</title>
        <authorList>
            <person name="Strobel T."/>
            <person name="Al-Dilaimi A."/>
            <person name="Blom J."/>
            <person name="Gessner A."/>
            <person name="Kalinowski J."/>
            <person name="Luzhetska M."/>
            <person name="Puhler A."/>
            <person name="Szczepanowski R."/>
            <person name="Bechthold A."/>
            <person name="Ruckert C."/>
        </authorList>
    </citation>
    <scope>NUCLEOTIDE SEQUENCE [LARGE SCALE GENOMIC DNA]</scope>
    <source>
        <strain evidence="4">ATCC 51144 / DSM 44229 / JCM 9112 / NBRC 15066 / NRRL 15764</strain>
    </source>
</reference>
<dbReference type="EMBL" id="HE804045">
    <property type="protein sequence ID" value="CCH31616.1"/>
    <property type="molecule type" value="Genomic_DNA"/>
</dbReference>
<keyword evidence="3" id="KW-0378">Hydrolase</keyword>
<keyword evidence="4" id="KW-1185">Reference proteome</keyword>
<dbReference type="HOGENOM" id="CLU_064706_0_0_11"/>
<evidence type="ECO:0000313" key="3">
    <source>
        <dbReference type="EMBL" id="CCH31616.1"/>
    </source>
</evidence>
<feature type="transmembrane region" description="Helical" evidence="1">
    <location>
        <begin position="139"/>
        <end position="162"/>
    </location>
</feature>
<dbReference type="InterPro" id="IPR003675">
    <property type="entry name" value="Rce1/LyrA-like_dom"/>
</dbReference>
<name>K0K005_SACES</name>
<protein>
    <submittedName>
        <fullName evidence="3">CAAX amino terminal protease family</fullName>
    </submittedName>
</protein>
<feature type="transmembrane region" description="Helical" evidence="1">
    <location>
        <begin position="67"/>
        <end position="92"/>
    </location>
</feature>
<dbReference type="Pfam" id="PF02517">
    <property type="entry name" value="Rce1-like"/>
    <property type="match status" value="1"/>
</dbReference>
<dbReference type="InterPro" id="IPR042150">
    <property type="entry name" value="MmRce1-like"/>
</dbReference>
<dbReference type="GO" id="GO:0006508">
    <property type="term" value="P:proteolysis"/>
    <property type="evidence" value="ECO:0007669"/>
    <property type="project" value="UniProtKB-KW"/>
</dbReference>
<dbReference type="PANTHER" id="PTHR35797:SF1">
    <property type="entry name" value="PROTEASE"/>
    <property type="match status" value="1"/>
</dbReference>
<keyword evidence="1" id="KW-0812">Transmembrane</keyword>
<dbReference type="PANTHER" id="PTHR35797">
    <property type="entry name" value="PROTEASE-RELATED"/>
    <property type="match status" value="1"/>
</dbReference>
<dbReference type="Proteomes" id="UP000006281">
    <property type="component" value="Chromosome"/>
</dbReference>
<dbReference type="AlphaFoldDB" id="K0K005"/>
<dbReference type="PATRIC" id="fig|1179773.3.peg.4338"/>
<proteinExistence type="predicted"/>
<accession>K0K005</accession>
<dbReference type="KEGG" id="sesp:BN6_43340"/>
<dbReference type="eggNOG" id="COG1266">
    <property type="taxonomic scope" value="Bacteria"/>
</dbReference>
<gene>
    <name evidence="3" type="ordered locus">BN6_43340</name>
</gene>
<feature type="domain" description="CAAX prenyl protease 2/Lysostaphin resistance protein A-like" evidence="2">
    <location>
        <begin position="107"/>
        <end position="208"/>
    </location>
</feature>
<dbReference type="GO" id="GO:0004175">
    <property type="term" value="F:endopeptidase activity"/>
    <property type="evidence" value="ECO:0007669"/>
    <property type="project" value="UniProtKB-ARBA"/>
</dbReference>
<organism evidence="3 4">
    <name type="scientific">Saccharothrix espanaensis (strain ATCC 51144 / DSM 44229 / JCM 9112 / NBRC 15066 / NRRL 15764)</name>
    <dbReference type="NCBI Taxonomy" id="1179773"/>
    <lineage>
        <taxon>Bacteria</taxon>
        <taxon>Bacillati</taxon>
        <taxon>Actinomycetota</taxon>
        <taxon>Actinomycetes</taxon>
        <taxon>Pseudonocardiales</taxon>
        <taxon>Pseudonocardiaceae</taxon>
        <taxon>Saccharothrix</taxon>
    </lineage>
</organism>
<feature type="transmembrane region" description="Helical" evidence="1">
    <location>
        <begin position="223"/>
        <end position="243"/>
    </location>
</feature>
<dbReference type="STRING" id="1179773.BN6_43340"/>
<keyword evidence="1" id="KW-0472">Membrane</keyword>
<feature type="transmembrane region" description="Helical" evidence="1">
    <location>
        <begin position="168"/>
        <end position="188"/>
    </location>
</feature>
<feature type="transmembrane region" description="Helical" evidence="1">
    <location>
        <begin position="98"/>
        <end position="119"/>
    </location>
</feature>
<evidence type="ECO:0000256" key="1">
    <source>
        <dbReference type="SAM" id="Phobius"/>
    </source>
</evidence>